<dbReference type="PROSITE" id="PS50088">
    <property type="entry name" value="ANK_REPEAT"/>
    <property type="match status" value="1"/>
</dbReference>
<dbReference type="PROSITE" id="PS50297">
    <property type="entry name" value="ANK_REP_REGION"/>
    <property type="match status" value="1"/>
</dbReference>
<gene>
    <name evidence="7" type="ORF">GP486_002608</name>
</gene>
<dbReference type="Proteomes" id="UP000750711">
    <property type="component" value="Unassembled WGS sequence"/>
</dbReference>
<dbReference type="SUPFAM" id="SSF51695">
    <property type="entry name" value="PLC-like phosphodiesterases"/>
    <property type="match status" value="1"/>
</dbReference>
<evidence type="ECO:0000259" key="6">
    <source>
        <dbReference type="PROSITE" id="PS51704"/>
    </source>
</evidence>
<dbReference type="InterPro" id="IPR017946">
    <property type="entry name" value="PLC-like_Pdiesterase_TIM-brl"/>
</dbReference>
<dbReference type="EMBL" id="JAGHQM010000300">
    <property type="protein sequence ID" value="KAH0562731.1"/>
    <property type="molecule type" value="Genomic_DNA"/>
</dbReference>
<dbReference type="PROSITE" id="PS51704">
    <property type="entry name" value="GP_PDE"/>
    <property type="match status" value="1"/>
</dbReference>
<dbReference type="GO" id="GO:0047389">
    <property type="term" value="F:glycerophosphocholine phosphodiesterase activity"/>
    <property type="evidence" value="ECO:0007669"/>
    <property type="project" value="TreeGrafter"/>
</dbReference>
<evidence type="ECO:0000259" key="5">
    <source>
        <dbReference type="PROSITE" id="PS51382"/>
    </source>
</evidence>
<protein>
    <submittedName>
        <fullName evidence="7">Uncharacterized protein</fullName>
    </submittedName>
</protein>
<feature type="repeat" description="ANK" evidence="4">
    <location>
        <begin position="505"/>
        <end position="537"/>
    </location>
</feature>
<dbReference type="AlphaFoldDB" id="A0A9P8LEF8"/>
<keyword evidence="2" id="KW-0378">Hydrolase</keyword>
<dbReference type="PANTHER" id="PTHR22958:SF1">
    <property type="entry name" value="GLYCEROPHOSPHOCHOLINE PHOSPHODIESTERASE GPCPD1"/>
    <property type="match status" value="1"/>
</dbReference>
<sequence>MRFGRNLHRFQVPEWAPFYLDYNGSKRLFKNASKRAVEQAVDADFTELFATLSRDIDSVETFYRDKYAVIRQKATTLYNYYRIYPDSFDDMDLDEVDQYELEDLLGAFTELRDGMRKLQWYGKVNSDGFRKILSKLDKFRSGSERYPYEDEPKLSNSQFASQTKCLKDLERIMKSVAHLSRACSQDQPSSTRISLFLENFCNRSYPSLTWPSAVYRIIREDDASALHQILQEQAPSDGALNASFQALTIALLRCSISCGSRMCVGELLLRVGPPQNDNFAGGDNYLHRLVIKIGQKKTLKGRQGQELHPQGSAGPTKSSEEYLALLAYTLDRLGYCQRHALEQKDLFGRLPLHYAAQYGLAEACQEILKHMQDWGLLRSSTAIDDTLLQDFEGYSPLRLGVIGGHTTVTRTLLEFHKIKDDTNRTANTQNLDTILWTLLAIALQSGSAEIIQLLVATNIGINCRSKHEESGLYIAARSGREDCVRILIEALSNRKTDIDVSETVYGWTPLFIASVEGYLPIVELLLQAGANPEICDHLGWTAVEHAAFRGHMEVAKRLRASTAGEPAPGAVILGQPSTRTSWQSTEYMTSTSNPPATLRRYSSDESQIFVNLGSLDSNKDVVAVDLSPYLSLDVCASRPELGFSVEICAIGASGLGHAVQLPILEDMTNEPWVFSASDLSEVKLVFNILRAATDTDGENILIGSGIALLESLRQGLGPKRESLIRDFAIPILGKDTLKFLGTVTFNFVIVTPFSYPYTSTLPATTHGSWGEAGPTKVVGHRGLGQNFAAHVQLTKDHVPVVYHDFLLSETGTDAPLHTITLDQFMHISKAQSPRGDLPLMAETRYLERSGDQRPRSRSLSAYDDYRTKDLVERMKHTFGFKGFKANTRGDIVQEPFTTLEELLKILPESIEYPMLFEARDWEMDTYAVELNTFVDAILGKVYSLSGNRAINFSSFSPEICILLSTKQRRYPVLFLNDAGNFPTGDLRASSFQQAVHFAKSWNLSGIDMASEPLVMCPRLVKYARDLGLACSSYGTLNNDPKSAKIQAEAGLDAIIVDSVHLISKTLNGIAS</sequence>
<dbReference type="Pfam" id="PF12796">
    <property type="entry name" value="Ank_2"/>
    <property type="match status" value="1"/>
</dbReference>
<organism evidence="7 8">
    <name type="scientific">Trichoglossum hirsutum</name>
    <dbReference type="NCBI Taxonomy" id="265104"/>
    <lineage>
        <taxon>Eukaryota</taxon>
        <taxon>Fungi</taxon>
        <taxon>Dikarya</taxon>
        <taxon>Ascomycota</taxon>
        <taxon>Pezizomycotina</taxon>
        <taxon>Geoglossomycetes</taxon>
        <taxon>Geoglossales</taxon>
        <taxon>Geoglossaceae</taxon>
        <taxon>Trichoglossum</taxon>
    </lineage>
</organism>
<reference evidence="7" key="1">
    <citation type="submission" date="2021-03" db="EMBL/GenBank/DDBJ databases">
        <title>Comparative genomics and phylogenomic investigation of the class Geoglossomycetes provide insights into ecological specialization and systematics.</title>
        <authorList>
            <person name="Melie T."/>
            <person name="Pirro S."/>
            <person name="Miller A.N."/>
            <person name="Quandt A."/>
        </authorList>
    </citation>
    <scope>NUCLEOTIDE SEQUENCE</scope>
    <source>
        <strain evidence="7">CAQ_001_2017</strain>
    </source>
</reference>
<dbReference type="InterPro" id="IPR051578">
    <property type="entry name" value="GDPD"/>
</dbReference>
<evidence type="ECO:0000313" key="7">
    <source>
        <dbReference type="EMBL" id="KAH0562731.1"/>
    </source>
</evidence>
<proteinExistence type="predicted"/>
<dbReference type="SMART" id="SM00248">
    <property type="entry name" value="ANK"/>
    <property type="match status" value="6"/>
</dbReference>
<dbReference type="InterPro" id="IPR036770">
    <property type="entry name" value="Ankyrin_rpt-contain_sf"/>
</dbReference>
<dbReference type="Pfam" id="PF03009">
    <property type="entry name" value="GDPD"/>
    <property type="match status" value="1"/>
</dbReference>
<keyword evidence="8" id="KW-1185">Reference proteome</keyword>
<dbReference type="Pfam" id="PF25329">
    <property type="entry name" value="C2_GDE1"/>
    <property type="match status" value="1"/>
</dbReference>
<dbReference type="GO" id="GO:0046475">
    <property type="term" value="P:glycerophospholipid catabolic process"/>
    <property type="evidence" value="ECO:0007669"/>
    <property type="project" value="TreeGrafter"/>
</dbReference>
<dbReference type="Gene3D" id="3.20.20.190">
    <property type="entry name" value="Phosphatidylinositol (PI) phosphodiesterase"/>
    <property type="match status" value="1"/>
</dbReference>
<dbReference type="PROSITE" id="PS51382">
    <property type="entry name" value="SPX"/>
    <property type="match status" value="1"/>
</dbReference>
<keyword evidence="3 4" id="KW-0040">ANK repeat</keyword>
<feature type="domain" description="GP-PDE" evidence="6">
    <location>
        <begin position="749"/>
        <end position="1066"/>
    </location>
</feature>
<dbReference type="InterPro" id="IPR004331">
    <property type="entry name" value="SPX_dom"/>
</dbReference>
<evidence type="ECO:0000256" key="2">
    <source>
        <dbReference type="ARBA" id="ARBA00022801"/>
    </source>
</evidence>
<dbReference type="InterPro" id="IPR002110">
    <property type="entry name" value="Ankyrin_rpt"/>
</dbReference>
<evidence type="ECO:0000256" key="1">
    <source>
        <dbReference type="ARBA" id="ARBA00022737"/>
    </source>
</evidence>
<dbReference type="PANTHER" id="PTHR22958">
    <property type="entry name" value="GLYCEROPHOSPHORYL DIESTER PHOSPHODIESTERASE"/>
    <property type="match status" value="1"/>
</dbReference>
<feature type="domain" description="SPX" evidence="5">
    <location>
        <begin position="1"/>
        <end position="150"/>
    </location>
</feature>
<comment type="caution">
    <text evidence="7">The sequence shown here is derived from an EMBL/GenBank/DDBJ whole genome shotgun (WGS) entry which is preliminary data.</text>
</comment>
<dbReference type="Gene3D" id="1.25.40.20">
    <property type="entry name" value="Ankyrin repeat-containing domain"/>
    <property type="match status" value="1"/>
</dbReference>
<keyword evidence="1" id="KW-0677">Repeat</keyword>
<dbReference type="SUPFAM" id="SSF48403">
    <property type="entry name" value="Ankyrin repeat"/>
    <property type="match status" value="1"/>
</dbReference>
<name>A0A9P8LEF8_9PEZI</name>
<dbReference type="InterPro" id="IPR057506">
    <property type="entry name" value="C2_GPCPD1"/>
</dbReference>
<evidence type="ECO:0000256" key="3">
    <source>
        <dbReference type="ARBA" id="ARBA00023043"/>
    </source>
</evidence>
<dbReference type="InterPro" id="IPR030395">
    <property type="entry name" value="GP_PDE_dom"/>
</dbReference>
<evidence type="ECO:0000313" key="8">
    <source>
        <dbReference type="Proteomes" id="UP000750711"/>
    </source>
</evidence>
<evidence type="ECO:0000256" key="4">
    <source>
        <dbReference type="PROSITE-ProRule" id="PRU00023"/>
    </source>
</evidence>
<accession>A0A9P8LEF8</accession>